<dbReference type="GO" id="GO:0016791">
    <property type="term" value="F:phosphatase activity"/>
    <property type="evidence" value="ECO:0007669"/>
    <property type="project" value="TreeGrafter"/>
</dbReference>
<evidence type="ECO:0000256" key="7">
    <source>
        <dbReference type="ARBA" id="ARBA00023211"/>
    </source>
</evidence>
<evidence type="ECO:0000313" key="13">
    <source>
        <dbReference type="Proteomes" id="UP001154078"/>
    </source>
</evidence>
<dbReference type="Proteomes" id="UP001154078">
    <property type="component" value="Chromosome 1"/>
</dbReference>
<dbReference type="PANTHER" id="PTHR12260">
    <property type="entry name" value="DAMAGE-CONTROL PHOSPHATASE ARMT1"/>
    <property type="match status" value="1"/>
</dbReference>
<dbReference type="OrthoDB" id="541375at2759"/>
<accession>A0A9P0F8N1</accession>
<sequence length="449" mass="51887">MCDCDYNRSLDIATPRNVYLSGYYKRSFGYYSIKHREPVILTHLIDNLVRSKEEIANKLGPNAAEELKEIIGDISKLKYEIQTNKPLEKIPGTDLEAMAYNQCIDKCAVDCGNVTHFSCIWLLAECYMYKRIKEAFITRPSFKDYDYFLSQKKEGFDMCKPLRIQLTKHLNALTGDNDSDTKGSLLRDFTNLLKINLWGNKCDLSLSLGVVESQQAELDISIFEDNILADDCEKIFDVVYTETGTQIDIVLDNAGYELFTDLCVADYLISKKLIDIVKFHVKSYPWFISDVTKKDFDWMIKELMSSSDNLLKDLGNKWLVYKHKQVWKVEEHDFWTYPQEFVHMKTMAPDLYQMLSESRLVIFKGDLNYRKLMGEKNWDPVTPFEEALQGFNPAKLCALRTVKADLISGLKEGVAEQLAEKDSKWMETGNYGLIQFSEKIVPLENETKV</sequence>
<dbReference type="GO" id="GO:0016462">
    <property type="term" value="F:pyrophosphatase activity"/>
    <property type="evidence" value="ECO:0007669"/>
    <property type="project" value="UniProtKB-ARBA"/>
</dbReference>
<proteinExistence type="inferred from homology"/>
<dbReference type="Pfam" id="PF01937">
    <property type="entry name" value="ARMT1-like_dom"/>
    <property type="match status" value="1"/>
</dbReference>
<dbReference type="GO" id="GO:0006974">
    <property type="term" value="P:DNA damage response"/>
    <property type="evidence" value="ECO:0007669"/>
    <property type="project" value="TreeGrafter"/>
</dbReference>
<dbReference type="Gene3D" id="1.20.930.60">
    <property type="match status" value="1"/>
</dbReference>
<keyword evidence="5 10" id="KW-0479">Metal-binding</keyword>
<evidence type="ECO:0000256" key="6">
    <source>
        <dbReference type="ARBA" id="ARBA00022801"/>
    </source>
</evidence>
<evidence type="ECO:0000259" key="11">
    <source>
        <dbReference type="Pfam" id="PF01937"/>
    </source>
</evidence>
<evidence type="ECO:0000256" key="5">
    <source>
        <dbReference type="ARBA" id="ARBA00022723"/>
    </source>
</evidence>
<comment type="catalytic activity">
    <reaction evidence="9 10">
        <text>beta-D-fructose 6-phosphate = dihydroxyacetone + D-glyceraldehyde 3-phosphate</text>
        <dbReference type="Rhea" id="RHEA:28002"/>
        <dbReference type="ChEBI" id="CHEBI:16016"/>
        <dbReference type="ChEBI" id="CHEBI:57634"/>
        <dbReference type="ChEBI" id="CHEBI:59776"/>
    </reaction>
</comment>
<comment type="function">
    <text evidence="8 10">Metal-dependent phosphatase that shows phosphatase activity against several substrates, including fructose-1-phosphate and fructose-6-phosphate. Its preference for fructose-1-phosphate, a strong glycating agent that causes DNA damage rather than a canonical yeast metabolite, suggests a damage-control function in hexose phosphate metabolism. Has also been shown to have O-methyltransferase activity that methylates glutamate residues of target proteins to form gamma-glutamyl methyl ester residues. Possibly methylates PCNA, suggesting it is involved in the DNA damage response.</text>
</comment>
<comment type="similarity">
    <text evidence="3 10">Belongs to the damage-control phosphatase family. Sugar phosphate phosphatase III subfamily.</text>
</comment>
<feature type="domain" description="Damage-control phosphatase ARMT1-like metal-binding" evidence="11">
    <location>
        <begin position="34"/>
        <end position="417"/>
    </location>
</feature>
<organism evidence="12 13">
    <name type="scientific">Brassicogethes aeneus</name>
    <name type="common">Rape pollen beetle</name>
    <name type="synonym">Meligethes aeneus</name>
    <dbReference type="NCBI Taxonomy" id="1431903"/>
    <lineage>
        <taxon>Eukaryota</taxon>
        <taxon>Metazoa</taxon>
        <taxon>Ecdysozoa</taxon>
        <taxon>Arthropoda</taxon>
        <taxon>Hexapoda</taxon>
        <taxon>Insecta</taxon>
        <taxon>Pterygota</taxon>
        <taxon>Neoptera</taxon>
        <taxon>Endopterygota</taxon>
        <taxon>Coleoptera</taxon>
        <taxon>Polyphaga</taxon>
        <taxon>Cucujiformia</taxon>
        <taxon>Nitidulidae</taxon>
        <taxon>Meligethinae</taxon>
        <taxon>Brassicogethes</taxon>
    </lineage>
</organism>
<dbReference type="AlphaFoldDB" id="A0A9P0F8N1"/>
<comment type="catalytic activity">
    <reaction evidence="2 10">
        <text>beta-D-fructose 1-phosphate + H2O = D-fructose + phosphate</text>
        <dbReference type="Rhea" id="RHEA:35603"/>
        <dbReference type="ChEBI" id="CHEBI:15377"/>
        <dbReference type="ChEBI" id="CHEBI:37721"/>
        <dbReference type="ChEBI" id="CHEBI:43474"/>
        <dbReference type="ChEBI" id="CHEBI:138881"/>
    </reaction>
</comment>
<dbReference type="PANTHER" id="PTHR12260:SF6">
    <property type="entry name" value="DAMAGE-CONTROL PHOSPHATASE ARMT1"/>
    <property type="match status" value="1"/>
</dbReference>
<evidence type="ECO:0000256" key="10">
    <source>
        <dbReference type="RuleBase" id="RU367030"/>
    </source>
</evidence>
<dbReference type="EC" id="2.1.1.-" evidence="10"/>
<comment type="cofactor">
    <cofactor evidence="10">
        <name>Mn(2+)</name>
        <dbReference type="ChEBI" id="CHEBI:29035"/>
    </cofactor>
    <cofactor evidence="10">
        <name>Ni(2+)</name>
        <dbReference type="ChEBI" id="CHEBI:49786"/>
    </cofactor>
</comment>
<dbReference type="InterPro" id="IPR036075">
    <property type="entry name" value="ARMT-1-like_metal-bd_sf"/>
</dbReference>
<gene>
    <name evidence="12" type="ORF">MELIAE_LOCUS419</name>
</gene>
<dbReference type="GO" id="GO:0046872">
    <property type="term" value="F:metal ion binding"/>
    <property type="evidence" value="ECO:0007669"/>
    <property type="project" value="UniProtKB-UniRule"/>
</dbReference>
<comment type="catalytic activity">
    <reaction evidence="1 10">
        <text>L-glutamyl-[protein] + S-adenosyl-L-methionine = [protein]-L-glutamate 5-O-methyl ester + S-adenosyl-L-homocysteine</text>
        <dbReference type="Rhea" id="RHEA:24452"/>
        <dbReference type="Rhea" id="RHEA-COMP:10208"/>
        <dbReference type="Rhea" id="RHEA-COMP:10311"/>
        <dbReference type="ChEBI" id="CHEBI:29973"/>
        <dbReference type="ChEBI" id="CHEBI:57856"/>
        <dbReference type="ChEBI" id="CHEBI:59789"/>
        <dbReference type="ChEBI" id="CHEBI:82795"/>
    </reaction>
</comment>
<dbReference type="FunFam" id="3.40.50.10880:FF:000005">
    <property type="entry name" value="DUF89-domain-containing protein"/>
    <property type="match status" value="1"/>
</dbReference>
<dbReference type="InterPro" id="IPR002791">
    <property type="entry name" value="ARMT1-like_metal-bd"/>
</dbReference>
<evidence type="ECO:0000256" key="9">
    <source>
        <dbReference type="ARBA" id="ARBA00048809"/>
    </source>
</evidence>
<keyword evidence="6 10" id="KW-0378">Hydrolase</keyword>
<protein>
    <recommendedName>
        <fullName evidence="10">Sugar phosphate phosphatase</fullName>
        <ecNumber evidence="10">2.1.1.-</ecNumber>
        <ecNumber evidence="10">3.1.3.-</ecNumber>
    </recommendedName>
</protein>
<dbReference type="InterPro" id="IPR039763">
    <property type="entry name" value="ARMT1"/>
</dbReference>
<dbReference type="SUPFAM" id="SSF111321">
    <property type="entry name" value="AF1104-like"/>
    <property type="match status" value="1"/>
</dbReference>
<evidence type="ECO:0000313" key="12">
    <source>
        <dbReference type="EMBL" id="CAH0546201.1"/>
    </source>
</evidence>
<reference evidence="12" key="1">
    <citation type="submission" date="2021-12" db="EMBL/GenBank/DDBJ databases">
        <authorList>
            <person name="King R."/>
        </authorList>
    </citation>
    <scope>NUCLEOTIDE SEQUENCE</scope>
</reference>
<dbReference type="EMBL" id="OV121132">
    <property type="protein sequence ID" value="CAH0546201.1"/>
    <property type="molecule type" value="Genomic_DNA"/>
</dbReference>
<dbReference type="EC" id="3.1.3.-" evidence="10"/>
<dbReference type="GO" id="GO:0032259">
    <property type="term" value="P:methylation"/>
    <property type="evidence" value="ECO:0007669"/>
    <property type="project" value="UniProtKB-KW"/>
</dbReference>
<dbReference type="GO" id="GO:0005634">
    <property type="term" value="C:nucleus"/>
    <property type="evidence" value="ECO:0007669"/>
    <property type="project" value="TreeGrafter"/>
</dbReference>
<evidence type="ECO:0000256" key="3">
    <source>
        <dbReference type="ARBA" id="ARBA00009519"/>
    </source>
</evidence>
<evidence type="ECO:0000256" key="1">
    <source>
        <dbReference type="ARBA" id="ARBA00000807"/>
    </source>
</evidence>
<keyword evidence="4" id="KW-0533">Nickel</keyword>
<keyword evidence="10" id="KW-0808">Transferase</keyword>
<evidence type="ECO:0000256" key="8">
    <source>
        <dbReference type="ARBA" id="ARBA00045980"/>
    </source>
</evidence>
<keyword evidence="7 10" id="KW-0464">Manganese</keyword>
<keyword evidence="13" id="KW-1185">Reference proteome</keyword>
<dbReference type="GO" id="GO:0030643">
    <property type="term" value="P:intracellular phosphate ion homeostasis"/>
    <property type="evidence" value="ECO:0007669"/>
    <property type="project" value="UniProtKB-ARBA"/>
</dbReference>
<comment type="domain">
    <text evidence="10">Subfamily III proteins have a conserved RTxK motif about 40-50 residues from the C-terminus; the threonine may be replaced by serine or cysteine.</text>
</comment>
<dbReference type="Gene3D" id="3.40.50.10880">
    <property type="entry name" value="Uncharacterised protein PF01937, DUF89, domain 3"/>
    <property type="match status" value="1"/>
</dbReference>
<evidence type="ECO:0000256" key="4">
    <source>
        <dbReference type="ARBA" id="ARBA00022596"/>
    </source>
</evidence>
<dbReference type="GO" id="GO:0051998">
    <property type="term" value="F:protein carboxyl O-methyltransferase activity"/>
    <property type="evidence" value="ECO:0007669"/>
    <property type="project" value="UniProtKB-UniRule"/>
</dbReference>
<name>A0A9P0F8N1_BRAAE</name>
<evidence type="ECO:0000256" key="2">
    <source>
        <dbReference type="ARBA" id="ARBA00001326"/>
    </source>
</evidence>
<keyword evidence="10" id="KW-0489">Methyltransferase</keyword>